<reference evidence="2 3" key="1">
    <citation type="submission" date="2017-09" db="EMBL/GenBank/DDBJ databases">
        <authorList>
            <person name="Ehlers B."/>
            <person name="Leendertz F.H."/>
        </authorList>
    </citation>
    <scope>NUCLEOTIDE SEQUENCE [LARGE SCALE GENOMIC DNA]</scope>
    <source>
        <strain evidence="2 3">CGMCC 1.05381</strain>
    </source>
</reference>
<keyword evidence="3" id="KW-1185">Reference proteome</keyword>
<dbReference type="PANTHER" id="PTHR43685:SF2">
    <property type="entry name" value="GLYCOSYLTRANSFERASE 2-LIKE DOMAIN-CONTAINING PROTEIN"/>
    <property type="match status" value="1"/>
</dbReference>
<gene>
    <name evidence="2" type="ORF">SAMN06296378_2269</name>
</gene>
<evidence type="ECO:0000313" key="2">
    <source>
        <dbReference type="EMBL" id="SOE70591.1"/>
    </source>
</evidence>
<dbReference type="InterPro" id="IPR001173">
    <property type="entry name" value="Glyco_trans_2-like"/>
</dbReference>
<dbReference type="PANTHER" id="PTHR43685">
    <property type="entry name" value="GLYCOSYLTRANSFERASE"/>
    <property type="match status" value="1"/>
</dbReference>
<dbReference type="AlphaFoldDB" id="A0A2C8ZX48"/>
<name>A0A2C8ZX48_9MICO</name>
<proteinExistence type="predicted"/>
<dbReference type="Gene3D" id="3.90.550.10">
    <property type="entry name" value="Spore Coat Polysaccharide Biosynthesis Protein SpsA, Chain A"/>
    <property type="match status" value="1"/>
</dbReference>
<organism evidence="2 3">
    <name type="scientific">Salinibacterium xinjiangense</name>
    <dbReference type="NCBI Taxonomy" id="386302"/>
    <lineage>
        <taxon>Bacteria</taxon>
        <taxon>Bacillati</taxon>
        <taxon>Actinomycetota</taxon>
        <taxon>Actinomycetes</taxon>
        <taxon>Micrococcales</taxon>
        <taxon>Microbacteriaceae</taxon>
        <taxon>Salinibacterium</taxon>
    </lineage>
</organism>
<dbReference type="Proteomes" id="UP000219440">
    <property type="component" value="Unassembled WGS sequence"/>
</dbReference>
<evidence type="ECO:0000259" key="1">
    <source>
        <dbReference type="Pfam" id="PF00535"/>
    </source>
</evidence>
<accession>A0A2C8ZX48</accession>
<keyword evidence="2" id="KW-0808">Transferase</keyword>
<dbReference type="OrthoDB" id="9802632at2"/>
<dbReference type="InterPro" id="IPR029044">
    <property type="entry name" value="Nucleotide-diphossugar_trans"/>
</dbReference>
<protein>
    <submittedName>
        <fullName evidence="2">Glycosyl transferase family 2</fullName>
    </submittedName>
</protein>
<dbReference type="EMBL" id="OCST01000004">
    <property type="protein sequence ID" value="SOE70591.1"/>
    <property type="molecule type" value="Genomic_DNA"/>
</dbReference>
<dbReference type="InterPro" id="IPR050834">
    <property type="entry name" value="Glycosyltransf_2"/>
</dbReference>
<dbReference type="Pfam" id="PF00535">
    <property type="entry name" value="Glycos_transf_2"/>
    <property type="match status" value="1"/>
</dbReference>
<dbReference type="RefSeq" id="WP_097061318.1">
    <property type="nucleotide sequence ID" value="NZ_BMLC01000003.1"/>
</dbReference>
<feature type="domain" description="Glycosyltransferase 2-like" evidence="1">
    <location>
        <begin position="9"/>
        <end position="154"/>
    </location>
</feature>
<dbReference type="CDD" id="cd00761">
    <property type="entry name" value="Glyco_tranf_GTA_type"/>
    <property type="match status" value="1"/>
</dbReference>
<dbReference type="GO" id="GO:0016740">
    <property type="term" value="F:transferase activity"/>
    <property type="evidence" value="ECO:0007669"/>
    <property type="project" value="UniProtKB-KW"/>
</dbReference>
<dbReference type="SUPFAM" id="SSF53448">
    <property type="entry name" value="Nucleotide-diphospho-sugar transferases"/>
    <property type="match status" value="1"/>
</dbReference>
<evidence type="ECO:0000313" key="3">
    <source>
        <dbReference type="Proteomes" id="UP000219440"/>
    </source>
</evidence>
<sequence>MVQTRPTVSIVIPAWNEEDTIKACVLAALDQTVAALEVIVVDNMSTDGTAQVVHALQLAFPDAPLKYLQQQDVQGLIPTRNFGLDQARGDILGRIDSDSVLEPTWVEEVQKAFTDPEVAACTGPVIYYDMPLRRFGAIADNAIRRAMIVITRDYHLLFGSNMALRATAWQLIRSEACLDADDELHEDIDLSIHLHEHARKVVYSSDMVTGMSARRLDDNPREFYSYVMRFERTYKKHKVRNIALRAPMAILMSAYPALKAMRAGELLNKASELRREQRSTE</sequence>